<evidence type="ECO:0000313" key="1">
    <source>
        <dbReference type="EMBL" id="CDM37252.1"/>
    </source>
</evidence>
<dbReference type="Proteomes" id="UP000030686">
    <property type="component" value="Unassembled WGS sequence"/>
</dbReference>
<keyword evidence="2" id="KW-1185">Reference proteome</keyword>
<dbReference type="EMBL" id="HG792020">
    <property type="protein sequence ID" value="CDM37252.1"/>
    <property type="molecule type" value="Genomic_DNA"/>
</dbReference>
<reference evidence="1" key="1">
    <citation type="journal article" date="2014" name="Nat. Commun.">
        <title>Multiple recent horizontal transfers of a large genomic region in cheese making fungi.</title>
        <authorList>
            <person name="Cheeseman K."/>
            <person name="Ropars J."/>
            <person name="Renault P."/>
            <person name="Dupont J."/>
            <person name="Gouzy J."/>
            <person name="Branca A."/>
            <person name="Abraham A.L."/>
            <person name="Ceppi M."/>
            <person name="Conseiller E."/>
            <person name="Debuchy R."/>
            <person name="Malagnac F."/>
            <person name="Goarin A."/>
            <person name="Silar P."/>
            <person name="Lacoste S."/>
            <person name="Sallet E."/>
            <person name="Bensimon A."/>
            <person name="Giraud T."/>
            <person name="Brygoo Y."/>
        </authorList>
    </citation>
    <scope>NUCLEOTIDE SEQUENCE [LARGE SCALE GENOMIC DNA]</scope>
    <source>
        <strain evidence="1">FM164</strain>
    </source>
</reference>
<evidence type="ECO:0000313" key="2">
    <source>
        <dbReference type="Proteomes" id="UP000030686"/>
    </source>
</evidence>
<dbReference type="AlphaFoldDB" id="W6R643"/>
<accession>W6R643</accession>
<protein>
    <submittedName>
        <fullName evidence="1">Uncharacterized protein</fullName>
    </submittedName>
</protein>
<name>W6R643_PENRF</name>
<dbReference type="STRING" id="1365484.W6R643"/>
<gene>
    <name evidence="1" type="ORF">PROQFM164_S06g000213</name>
</gene>
<organism evidence="1 2">
    <name type="scientific">Penicillium roqueforti (strain FM164)</name>
    <dbReference type="NCBI Taxonomy" id="1365484"/>
    <lineage>
        <taxon>Eukaryota</taxon>
        <taxon>Fungi</taxon>
        <taxon>Dikarya</taxon>
        <taxon>Ascomycota</taxon>
        <taxon>Pezizomycotina</taxon>
        <taxon>Eurotiomycetes</taxon>
        <taxon>Eurotiomycetidae</taxon>
        <taxon>Eurotiales</taxon>
        <taxon>Aspergillaceae</taxon>
        <taxon>Penicillium</taxon>
    </lineage>
</organism>
<proteinExistence type="predicted"/>
<sequence length="77" mass="8967">MSQEGLVKRPIDRVMEQFGSKSNKEVFRLLRQSINVIKGDLWSLNPVPGNPLKWPGMVQDEDPRKALTLIRDYRNFL</sequence>